<organism evidence="4 5">
    <name type="scientific">Actibacterium lipolyticum</name>
    <dbReference type="NCBI Taxonomy" id="1524263"/>
    <lineage>
        <taxon>Bacteria</taxon>
        <taxon>Pseudomonadati</taxon>
        <taxon>Pseudomonadota</taxon>
        <taxon>Alphaproteobacteria</taxon>
        <taxon>Rhodobacterales</taxon>
        <taxon>Roseobacteraceae</taxon>
        <taxon>Actibacterium</taxon>
    </lineage>
</organism>
<evidence type="ECO:0000256" key="1">
    <source>
        <dbReference type="SAM" id="MobiDB-lite"/>
    </source>
</evidence>
<dbReference type="Gene3D" id="3.30.70.1070">
    <property type="entry name" value="Sporulation related repeat"/>
    <property type="match status" value="1"/>
</dbReference>
<keyword evidence="2" id="KW-0732">Signal</keyword>
<dbReference type="InterPro" id="IPR036680">
    <property type="entry name" value="SPOR-like_sf"/>
</dbReference>
<dbReference type="AlphaFoldDB" id="A0A238JNB6"/>
<feature type="compositionally biased region" description="Low complexity" evidence="1">
    <location>
        <begin position="119"/>
        <end position="132"/>
    </location>
</feature>
<sequence length="253" mass="26561">MRANRLISATGLSVLLMANAAFTQSLDVGAGPSELPPGDYFAAQYVDSEGCVFSRARYAGEVIWLPRISAERKPVCGSEPTFAAEQAPLASVTAETPAPKSAAVRQAPAPKPARKPQVKAKTPVAAKVAPPTRQKAMRLPEDVCGGRSVIDAKYTADGKKIEVTCGPEGAANSTIRIAAHRYVQVGTFGVERNAKATIAKLRVMGLPVSVATATFQGKPVQVVLAGPFVQQGKLDSALEAVKDAGYTDAFLRK</sequence>
<dbReference type="SUPFAM" id="SSF110997">
    <property type="entry name" value="Sporulation related repeat"/>
    <property type="match status" value="1"/>
</dbReference>
<dbReference type="InterPro" id="IPR007730">
    <property type="entry name" value="SPOR-like_dom"/>
</dbReference>
<dbReference type="RefSeq" id="WP_176438427.1">
    <property type="nucleotide sequence ID" value="NZ_FXYE01000001.1"/>
</dbReference>
<keyword evidence="5" id="KW-1185">Reference proteome</keyword>
<dbReference type="GO" id="GO:0042834">
    <property type="term" value="F:peptidoglycan binding"/>
    <property type="evidence" value="ECO:0007669"/>
    <property type="project" value="InterPro"/>
</dbReference>
<feature type="chain" id="PRO_5012624552" evidence="2">
    <location>
        <begin position="24"/>
        <end position="253"/>
    </location>
</feature>
<dbReference type="PROSITE" id="PS51724">
    <property type="entry name" value="SPOR"/>
    <property type="match status" value="1"/>
</dbReference>
<evidence type="ECO:0000256" key="2">
    <source>
        <dbReference type="SAM" id="SignalP"/>
    </source>
</evidence>
<proteinExistence type="predicted"/>
<feature type="signal peptide" evidence="2">
    <location>
        <begin position="1"/>
        <end position="23"/>
    </location>
</feature>
<feature type="region of interest" description="Disordered" evidence="1">
    <location>
        <begin position="93"/>
        <end position="132"/>
    </location>
</feature>
<gene>
    <name evidence="4" type="ORF">COL8621_00718</name>
</gene>
<reference evidence="5" key="1">
    <citation type="submission" date="2017-05" db="EMBL/GenBank/DDBJ databases">
        <authorList>
            <person name="Rodrigo-Torres L."/>
            <person name="Arahal R. D."/>
            <person name="Lucena T."/>
        </authorList>
    </citation>
    <scope>NUCLEOTIDE SEQUENCE [LARGE SCALE GENOMIC DNA]</scope>
    <source>
        <strain evidence="5">CECT 8621</strain>
    </source>
</reference>
<evidence type="ECO:0000313" key="5">
    <source>
        <dbReference type="Proteomes" id="UP000202922"/>
    </source>
</evidence>
<feature type="domain" description="SPOR" evidence="3">
    <location>
        <begin position="175"/>
        <end position="253"/>
    </location>
</feature>
<accession>A0A238JNB6</accession>
<protein>
    <submittedName>
        <fullName evidence="4">Sporulation related domain protein</fullName>
    </submittedName>
</protein>
<dbReference type="EMBL" id="FXYE01000001">
    <property type="protein sequence ID" value="SMX32131.1"/>
    <property type="molecule type" value="Genomic_DNA"/>
</dbReference>
<evidence type="ECO:0000259" key="3">
    <source>
        <dbReference type="PROSITE" id="PS51724"/>
    </source>
</evidence>
<dbReference type="Proteomes" id="UP000202922">
    <property type="component" value="Unassembled WGS sequence"/>
</dbReference>
<name>A0A238JNB6_9RHOB</name>
<evidence type="ECO:0000313" key="4">
    <source>
        <dbReference type="EMBL" id="SMX32131.1"/>
    </source>
</evidence>
<dbReference type="Pfam" id="PF05036">
    <property type="entry name" value="SPOR"/>
    <property type="match status" value="1"/>
</dbReference>